<feature type="domain" description="Preflagellin peptidase C-terminal" evidence="8">
    <location>
        <begin position="162"/>
        <end position="266"/>
    </location>
</feature>
<dbReference type="EnsemblBacteria" id="ABD42613">
    <property type="protein sequence ID" value="ABD42613"/>
    <property type="gene ID" value="Mhun_2921"/>
</dbReference>
<dbReference type="KEGG" id="mhu:Mhun_2921"/>
<dbReference type="InParanoid" id="Q2FRT3"/>
<dbReference type="PANTHER" id="PTHR36506">
    <property type="entry name" value="PREFLAGELLIN PEPTIDASE"/>
    <property type="match status" value="1"/>
</dbReference>
<dbReference type="InterPro" id="IPR000045">
    <property type="entry name" value="Prepilin_IV_endopep_pep"/>
</dbReference>
<dbReference type="eggNOG" id="arCOG02298">
    <property type="taxonomic scope" value="Archaea"/>
</dbReference>
<organism evidence="9 10">
    <name type="scientific">Methanospirillum hungatei JF-1 (strain ATCC 27890 / DSM 864 / NBRC 100397 / JF-1)</name>
    <dbReference type="NCBI Taxonomy" id="323259"/>
    <lineage>
        <taxon>Archaea</taxon>
        <taxon>Methanobacteriati</taxon>
        <taxon>Methanobacteriota</taxon>
        <taxon>Stenosarchaea group</taxon>
        <taxon>Methanomicrobia</taxon>
        <taxon>Methanomicrobiales</taxon>
        <taxon>Methanospirillaceae</taxon>
        <taxon>Methanospirillum</taxon>
    </lineage>
</organism>
<keyword evidence="10" id="KW-1185">Reference proteome</keyword>
<dbReference type="Gene3D" id="1.20.120.1220">
    <property type="match status" value="1"/>
</dbReference>
<evidence type="ECO:0000256" key="6">
    <source>
        <dbReference type="SAM" id="Phobius"/>
    </source>
</evidence>
<evidence type="ECO:0000256" key="1">
    <source>
        <dbReference type="ARBA" id="ARBA00004651"/>
    </source>
</evidence>
<evidence type="ECO:0000256" key="3">
    <source>
        <dbReference type="ARBA" id="ARBA00022692"/>
    </source>
</evidence>
<feature type="transmembrane region" description="Helical" evidence="6">
    <location>
        <begin position="101"/>
        <end position="123"/>
    </location>
</feature>
<reference evidence="10" key="1">
    <citation type="journal article" date="2016" name="Stand. Genomic Sci.">
        <title>Complete genome sequence of Methanospirillum hungatei type strain JF1.</title>
        <authorList>
            <person name="Gunsalus R.P."/>
            <person name="Cook L.E."/>
            <person name="Crable B."/>
            <person name="Rohlin L."/>
            <person name="McDonald E."/>
            <person name="Mouttaki H."/>
            <person name="Sieber J.R."/>
            <person name="Poweleit N."/>
            <person name="Zhou H."/>
            <person name="Lapidus A.L."/>
            <person name="Daligault H.E."/>
            <person name="Land M."/>
            <person name="Gilna P."/>
            <person name="Ivanova N."/>
            <person name="Kyrpides N."/>
            <person name="Culley D.E."/>
            <person name="McInerney M.J."/>
        </authorList>
    </citation>
    <scope>NUCLEOTIDE SEQUENCE [LARGE SCALE GENOMIC DNA]</scope>
    <source>
        <strain evidence="10">ATCC 27890 / DSM 864 / NBRC 100397 / JF-1</strain>
    </source>
</reference>
<dbReference type="PANTHER" id="PTHR36506:SF1">
    <property type="entry name" value="PREFLAGELLIN PEPTIDASE"/>
    <property type="match status" value="1"/>
</dbReference>
<dbReference type="STRING" id="323259.Mhun_2921"/>
<dbReference type="HOGENOM" id="CLU_1067984_0_0_2"/>
<dbReference type="Proteomes" id="UP000001941">
    <property type="component" value="Chromosome"/>
</dbReference>
<evidence type="ECO:0000256" key="5">
    <source>
        <dbReference type="ARBA" id="ARBA00023136"/>
    </source>
</evidence>
<keyword evidence="4 6" id="KW-1133">Transmembrane helix</keyword>
<feature type="transmembrane region" description="Helical" evidence="6">
    <location>
        <begin position="129"/>
        <end position="152"/>
    </location>
</feature>
<name>Q2FRT3_METHJ</name>
<proteinExistence type="predicted"/>
<dbReference type="EMBL" id="CP000254">
    <property type="protein sequence ID" value="ABD42613.1"/>
    <property type="molecule type" value="Genomic_DNA"/>
</dbReference>
<feature type="transmembrane region" description="Helical" evidence="6">
    <location>
        <begin position="68"/>
        <end position="89"/>
    </location>
</feature>
<evidence type="ECO:0000259" key="7">
    <source>
        <dbReference type="Pfam" id="PF01478"/>
    </source>
</evidence>
<dbReference type="Pfam" id="PF06847">
    <property type="entry name" value="Arc_PepC_II"/>
    <property type="match status" value="1"/>
</dbReference>
<sequence>MSMDAFSLPAIMLPLLINASILLITLLYGCREDIRERAVPVVMWYPAAAVGTLMLIWFWYSVITSGDLPYMMPLIPLILFFVIAFYLFTRFHLMGMADTKALILITVLVPCFPFVPLTGYPLFGFPPYVFFPFTVLFNAVVLNLLLPVAFFISNLIKGNKAPLPYLFLGYPVKGETIADEFGIVMEHFEETDGTLQRSFIPVRAAIKDMLAGGKRVYTKSLKENPTQYRKELDLYKKAGTVWISYGVPFLIPITAGFLTAMIFGDFLMALLTLIAS</sequence>
<evidence type="ECO:0000259" key="8">
    <source>
        <dbReference type="Pfam" id="PF06847"/>
    </source>
</evidence>
<keyword evidence="3 6" id="KW-0812">Transmembrane</keyword>
<dbReference type="Pfam" id="PF01478">
    <property type="entry name" value="Peptidase_A24"/>
    <property type="match status" value="1"/>
</dbReference>
<feature type="transmembrane region" description="Helical" evidence="6">
    <location>
        <begin position="42"/>
        <end position="62"/>
    </location>
</feature>
<protein>
    <recommendedName>
        <fullName evidence="11">Peptidase A24A, prepilin type IV</fullName>
    </recommendedName>
</protein>
<dbReference type="InterPro" id="IPR052218">
    <property type="entry name" value="Preflagellin_Peptidase"/>
</dbReference>
<evidence type="ECO:0000313" key="9">
    <source>
        <dbReference type="EMBL" id="ABD42613.1"/>
    </source>
</evidence>
<dbReference type="AlphaFoldDB" id="Q2FRT3"/>
<keyword evidence="5 6" id="KW-0472">Membrane</keyword>
<feature type="domain" description="Prepilin type IV endopeptidase peptidase" evidence="7">
    <location>
        <begin position="21"/>
        <end position="146"/>
    </location>
</feature>
<dbReference type="GO" id="GO:0004190">
    <property type="term" value="F:aspartic-type endopeptidase activity"/>
    <property type="evidence" value="ECO:0007669"/>
    <property type="project" value="InterPro"/>
</dbReference>
<evidence type="ECO:0000256" key="4">
    <source>
        <dbReference type="ARBA" id="ARBA00022989"/>
    </source>
</evidence>
<keyword evidence="2" id="KW-1003">Cell membrane</keyword>
<evidence type="ECO:0000313" key="10">
    <source>
        <dbReference type="Proteomes" id="UP000001941"/>
    </source>
</evidence>
<evidence type="ECO:0000256" key="2">
    <source>
        <dbReference type="ARBA" id="ARBA00022475"/>
    </source>
</evidence>
<dbReference type="InterPro" id="IPR009655">
    <property type="entry name" value="Preflagellin_peptidase_C"/>
</dbReference>
<dbReference type="GO" id="GO:0005886">
    <property type="term" value="C:plasma membrane"/>
    <property type="evidence" value="ECO:0007669"/>
    <property type="project" value="UniProtKB-SubCell"/>
</dbReference>
<gene>
    <name evidence="9" type="ordered locus">Mhun_2921</name>
</gene>
<evidence type="ECO:0008006" key="11">
    <source>
        <dbReference type="Google" id="ProtNLM"/>
    </source>
</evidence>
<comment type="subcellular location">
    <subcellularLocation>
        <location evidence="1">Cell membrane</location>
        <topology evidence="1">Multi-pass membrane protein</topology>
    </subcellularLocation>
</comment>
<accession>Q2FRT3</accession>
<feature type="transmembrane region" description="Helical" evidence="6">
    <location>
        <begin position="6"/>
        <end position="30"/>
    </location>
</feature>
<feature type="transmembrane region" description="Helical" evidence="6">
    <location>
        <begin position="242"/>
        <end position="275"/>
    </location>
</feature>